<evidence type="ECO:0000313" key="3">
    <source>
        <dbReference type="Proteomes" id="UP000179807"/>
    </source>
</evidence>
<evidence type="ECO:0000313" key="2">
    <source>
        <dbReference type="EMBL" id="OHS94726.1"/>
    </source>
</evidence>
<keyword evidence="3" id="KW-1185">Reference proteome</keyword>
<reference evidence="2" key="1">
    <citation type="submission" date="2016-10" db="EMBL/GenBank/DDBJ databases">
        <authorList>
            <person name="Benchimol M."/>
            <person name="Almeida L.G."/>
            <person name="Vasconcelos A.T."/>
            <person name="Perreira-Neves A."/>
            <person name="Rosa I.A."/>
            <person name="Tasca T."/>
            <person name="Bogo M.R."/>
            <person name="de Souza W."/>
        </authorList>
    </citation>
    <scope>NUCLEOTIDE SEQUENCE [LARGE SCALE GENOMIC DNA]</scope>
    <source>
        <strain evidence="2">K</strain>
    </source>
</reference>
<protein>
    <submittedName>
        <fullName evidence="2">Uncharacterized protein</fullName>
    </submittedName>
</protein>
<sequence length="1066" mass="123265">MFLFFSFFAIIRAESTVSICFYDQSDGDYCPELVNPKFRYTESNISIFDSQIFSNLKSLNIYLRSNFVNTQKNPIFINFRRFIRFNTEIHFIGLNYEEVFINNSIEHPFSFSFDNLNIFLSNISQPLKVDSLILRNCELSNISVKSHFFSADVTSSIYINSITSNNIIFHDFDNQIINNHKLTIVDSLHSTVMFSRFYDNFSINFFKNSIFFNEILEFHFENSKSYVNFDHSFGGIELYFISPYIQSTNTVFDKIFISTSNSSKVYFPKSVWQTQFFLSNSNDGSNITVITECENLPCHILSGGGTINLIVNSENCGFLSPFELKGNELNIFCGKENDGKLKYHLVLSKIISNENISIFSHSKNLRVKILNFSTQSSTKRHFSFLGESTYIFSQSFGSPNIQKTVSNFEFDQMNLKLNNQSCYSFDNTIFNSLSNSEINLVDDGAYSIIEVPFEVDDVGTITAKNAEILNDVNFLFKSVMTVMPNKTEVEKHLNETINVFCIESHDGKNKIDCGSFHFNYDSNNFPGFSDGTEIYSKICSEKCVQLKIERKLSDVSNSFCFCNQLNKYCTNCPLESIVFNANEEFVNWKKFAKSNVKKLTFILFDEVLLSDVFDFSDFQNSEVLIYSPLKDFLNINLHSSALSVKSLSLQNVFPRIQTSNEAKIKDLSIFRAKFLDSDLNKFRFDNNSIFRGPASILTQFKEKTPKNVELFDLQFDRCHFSPNHISFYENNTQIYDFEEISNLTIHLDSKKTHHFSSDLDISSNFLQQNTHVEIDNYVSRYKTNNNLFFALENIPVTFRNDFHGRIFSEKRKIPISFLRSNNLFISSSKKNVIFNEKLGKIEQINIDSNLTEVVFNEIQLNENSNFIHNPEKTKVILNNGVIRGNAFIKQKVINGTLDIQPLSQLILINSELTQFSSLLLNFYKNYFPYIFLNNIHMNNNNMNNFTSKINNKIVVKFNQIDSLDLIVSEVEMIKFKECNLTCDSFNIISLNKNNQNYEVKCRNDSIFLVPRKNDTNNYNITLIIILGIALPLIEFAILIAVFVYFKFNKQNEDSKLSFTPLVTNYE</sequence>
<organism evidence="2 3">
    <name type="scientific">Tritrichomonas foetus</name>
    <dbReference type="NCBI Taxonomy" id="1144522"/>
    <lineage>
        <taxon>Eukaryota</taxon>
        <taxon>Metamonada</taxon>
        <taxon>Parabasalia</taxon>
        <taxon>Tritrichomonadida</taxon>
        <taxon>Tritrichomonadidae</taxon>
        <taxon>Tritrichomonas</taxon>
    </lineage>
</organism>
<dbReference type="RefSeq" id="XP_068347863.1">
    <property type="nucleotide sequence ID" value="XM_068512430.1"/>
</dbReference>
<keyword evidence="1" id="KW-0472">Membrane</keyword>
<dbReference type="Proteomes" id="UP000179807">
    <property type="component" value="Unassembled WGS sequence"/>
</dbReference>
<evidence type="ECO:0000256" key="1">
    <source>
        <dbReference type="SAM" id="Phobius"/>
    </source>
</evidence>
<dbReference type="GeneID" id="94847134"/>
<dbReference type="EMBL" id="MLAK01001294">
    <property type="protein sequence ID" value="OHS94726.1"/>
    <property type="molecule type" value="Genomic_DNA"/>
</dbReference>
<dbReference type="AlphaFoldDB" id="A0A1J4J681"/>
<feature type="transmembrane region" description="Helical" evidence="1">
    <location>
        <begin position="1020"/>
        <end position="1045"/>
    </location>
</feature>
<name>A0A1J4J681_9EUKA</name>
<keyword evidence="1" id="KW-0812">Transmembrane</keyword>
<accession>A0A1J4J681</accession>
<gene>
    <name evidence="2" type="ORF">TRFO_39074</name>
</gene>
<proteinExistence type="predicted"/>
<comment type="caution">
    <text evidence="2">The sequence shown here is derived from an EMBL/GenBank/DDBJ whole genome shotgun (WGS) entry which is preliminary data.</text>
</comment>
<dbReference type="VEuPathDB" id="TrichDB:TRFO_39074"/>
<keyword evidence="1" id="KW-1133">Transmembrane helix</keyword>